<evidence type="ECO:0000313" key="1">
    <source>
        <dbReference type="EMBL" id="KEY74367.1"/>
    </source>
</evidence>
<organism evidence="1 2">
    <name type="scientific">Stachybotrys chartarum (strain CBS 109288 / IBT 7711)</name>
    <name type="common">Toxic black mold</name>
    <name type="synonym">Stilbospora chartarum</name>
    <dbReference type="NCBI Taxonomy" id="1280523"/>
    <lineage>
        <taxon>Eukaryota</taxon>
        <taxon>Fungi</taxon>
        <taxon>Dikarya</taxon>
        <taxon>Ascomycota</taxon>
        <taxon>Pezizomycotina</taxon>
        <taxon>Sordariomycetes</taxon>
        <taxon>Hypocreomycetidae</taxon>
        <taxon>Hypocreales</taxon>
        <taxon>Stachybotryaceae</taxon>
        <taxon>Stachybotrys</taxon>
    </lineage>
</organism>
<dbReference type="EMBL" id="KL647604">
    <property type="protein sequence ID" value="KEY74367.1"/>
    <property type="molecule type" value="Genomic_DNA"/>
</dbReference>
<reference evidence="1 2" key="1">
    <citation type="journal article" date="2014" name="BMC Genomics">
        <title>Comparative genome sequencing reveals chemotype-specific gene clusters in the toxigenic black mold Stachybotrys.</title>
        <authorList>
            <person name="Semeiks J."/>
            <person name="Borek D."/>
            <person name="Otwinowski Z."/>
            <person name="Grishin N.V."/>
        </authorList>
    </citation>
    <scope>NUCLEOTIDE SEQUENCE [LARGE SCALE GENOMIC DNA]</scope>
    <source>
        <strain evidence="2">CBS 109288 / IBT 7711</strain>
    </source>
</reference>
<dbReference type="AlphaFoldDB" id="A0A084B9Y8"/>
<gene>
    <name evidence="1" type="ORF">S7711_11135</name>
</gene>
<proteinExistence type="predicted"/>
<protein>
    <submittedName>
        <fullName evidence="1">Uncharacterized protein</fullName>
    </submittedName>
</protein>
<keyword evidence="2" id="KW-1185">Reference proteome</keyword>
<dbReference type="Proteomes" id="UP000028045">
    <property type="component" value="Unassembled WGS sequence"/>
</dbReference>
<evidence type="ECO:0000313" key="2">
    <source>
        <dbReference type="Proteomes" id="UP000028045"/>
    </source>
</evidence>
<accession>A0A084B9Y8</accession>
<dbReference type="HOGENOM" id="CLU_1497176_0_0_1"/>
<name>A0A084B9Y8_STACB</name>
<dbReference type="Gene3D" id="3.40.50.720">
    <property type="entry name" value="NAD(P)-binding Rossmann-like Domain"/>
    <property type="match status" value="1"/>
</dbReference>
<sequence>MHAIGANQYESAAYAAICTGDGHGIIVLAKANKLLPQKHFGLSGRRTAPLLETWHISDGTGGPTIGSIWRVLLSARWDGALRAVAFGDPDALDLVSRPSKPIQSERMVPVLVYGGGTATGIIAIQLLKQDFAPEWATRKAVKVQVVMGFEMLGYNVDFGPVSYARPAKPELQVIGRSWTK</sequence>